<reference evidence="1" key="1">
    <citation type="submission" date="2023-04" db="EMBL/GenBank/DDBJ databases">
        <authorList>
            <person name="Vijverberg K."/>
            <person name="Xiong W."/>
            <person name="Schranz E."/>
        </authorList>
    </citation>
    <scope>NUCLEOTIDE SEQUENCE</scope>
</reference>
<dbReference type="Proteomes" id="UP001177003">
    <property type="component" value="Chromosome 9"/>
</dbReference>
<evidence type="ECO:0000313" key="2">
    <source>
        <dbReference type="Proteomes" id="UP001177003"/>
    </source>
</evidence>
<protein>
    <submittedName>
        <fullName evidence="1">Uncharacterized protein</fullName>
    </submittedName>
</protein>
<dbReference type="EMBL" id="OX465085">
    <property type="protein sequence ID" value="CAI9304240.1"/>
    <property type="molecule type" value="Genomic_DNA"/>
</dbReference>
<evidence type="ECO:0000313" key="1">
    <source>
        <dbReference type="EMBL" id="CAI9304240.1"/>
    </source>
</evidence>
<sequence length="219" mass="24387">MGQRTSLGIDEAEGEMGCRGSEASSSCRADRCGWKGKETISKEPSWFVHLVADRSQASRENLRSMVGPNKGKETKQRTFSSSSTLSVRCEGEEISDFRLVFFSLCSTGRMENEKELDQTKGRMNEMQQYGCIDGGFPLSTGSRKEVVRWKEMTAVATHLGCLVARSLTGRHEDKNRMLMCSLLFLTGNEGKYGGVYSPYSQLQLGKEVTFPFELKCSVV</sequence>
<proteinExistence type="predicted"/>
<gene>
    <name evidence="1" type="ORF">LSALG_LOCUS42636</name>
</gene>
<accession>A0AA36ES97</accession>
<name>A0AA36ES97_LACSI</name>
<organism evidence="1 2">
    <name type="scientific">Lactuca saligna</name>
    <name type="common">Willowleaf lettuce</name>
    <dbReference type="NCBI Taxonomy" id="75948"/>
    <lineage>
        <taxon>Eukaryota</taxon>
        <taxon>Viridiplantae</taxon>
        <taxon>Streptophyta</taxon>
        <taxon>Embryophyta</taxon>
        <taxon>Tracheophyta</taxon>
        <taxon>Spermatophyta</taxon>
        <taxon>Magnoliopsida</taxon>
        <taxon>eudicotyledons</taxon>
        <taxon>Gunneridae</taxon>
        <taxon>Pentapetalae</taxon>
        <taxon>asterids</taxon>
        <taxon>campanulids</taxon>
        <taxon>Asterales</taxon>
        <taxon>Asteraceae</taxon>
        <taxon>Cichorioideae</taxon>
        <taxon>Cichorieae</taxon>
        <taxon>Lactucinae</taxon>
        <taxon>Lactuca</taxon>
    </lineage>
</organism>
<keyword evidence="2" id="KW-1185">Reference proteome</keyword>
<dbReference type="AlphaFoldDB" id="A0AA36ES97"/>